<sequence>MALDEAKIRQVKWMLKKGKSKKDCCSHLGISYNTKRLDSLIKEFDDRIKRDKELRLKAKNKVFSDDDKKAIAEEYLGGDPISKIAERYYISAVRVKKFLIEKNVPIRAKGKNKPADVTHVVQNLDVKFTKGDKVFVPAKNLFGTVHEVYDEDWVDYHSHPDYRKHVQLLAFSEKSKYTKEVEDVYYNIYWHYDNGTRWKEQAVKHNISKVQDVLIKTGREFYTLRTDRGFLTLYRDQLYPTKVA</sequence>
<reference evidence="1" key="1">
    <citation type="submission" date="2016-10" db="EMBL/GenBank/DDBJ databases">
        <authorList>
            <person name="Varghese N."/>
        </authorList>
    </citation>
    <scope>NUCLEOTIDE SEQUENCE</scope>
</reference>
<protein>
    <submittedName>
        <fullName evidence="1">Putative D2 protein</fullName>
    </submittedName>
</protein>
<organism evidence="1">
    <name type="scientific">uncultured virus</name>
    <dbReference type="NCBI Taxonomy" id="340016"/>
    <lineage>
        <taxon>Viruses</taxon>
        <taxon>environmental samples</taxon>
    </lineage>
</organism>
<proteinExistence type="predicted"/>
<evidence type="ECO:0000313" key="1">
    <source>
        <dbReference type="EMBL" id="ASE99732.1"/>
    </source>
</evidence>
<name>A0A218MKD0_9VIRU</name>
<reference evidence="1" key="2">
    <citation type="journal article" date="2017" name="Nat. Commun.">
        <title>Single-virus genomics reveals hidden cosmopolitan and abundant viruses.</title>
        <authorList>
            <person name="Martinez-Hernandez F."/>
            <person name="Fornas O."/>
            <person name="Lluesma Gomez M."/>
            <person name="Bolduc B."/>
            <person name="de la Cruz Pena M.J."/>
            <person name="Martinez J.M."/>
            <person name="Anton J."/>
            <person name="Gasol J.M."/>
            <person name="Rosselli R."/>
            <person name="Rodriguez-Valera F."/>
            <person name="Sullivan M.B."/>
            <person name="Acinas S.G."/>
            <person name="Martinez-Garcia M."/>
        </authorList>
    </citation>
    <scope>NUCLEOTIDE SEQUENCE</scope>
</reference>
<accession>A0A218MKD0</accession>
<dbReference type="EMBL" id="KY052794">
    <property type="protein sequence ID" value="ASE99732.1"/>
    <property type="molecule type" value="Genomic_DNA"/>
</dbReference>